<feature type="region of interest" description="Disordered" evidence="1">
    <location>
        <begin position="61"/>
        <end position="151"/>
    </location>
</feature>
<name>A0A1Q9DD45_SYMMI</name>
<evidence type="ECO:0000256" key="1">
    <source>
        <dbReference type="SAM" id="MobiDB-lite"/>
    </source>
</evidence>
<evidence type="ECO:0000259" key="2">
    <source>
        <dbReference type="PROSITE" id="PS50020"/>
    </source>
</evidence>
<sequence>MEEATYRIDKGIISGKLSRSSHAMPEIIYREPPWQVNKCAQGIYYYNEATTESFWTQPRELEGWQHRQAGSQPPQPQQQPAPQAQAYPQHPPHPHPQPAPHPGQASGPPAYAVPGPHGAPHHPPPGEPVQYHTPPQPHAPPSYPPPGYAPAAYPPSYPQGYPPGPTHAPPGYASYAPPPTGYYPPGYPAPACAAPPGYHPYPHPTSEQRGRDLDREIEVRTAADGVEAEVAANVIAVASQAIWLGTVQTRAKKAFEKCVVISGGANAVAAISAATLMVLQEVVDDLRMVRDTTRMWQVQQAKREGAHAQVD</sequence>
<dbReference type="PROSITE" id="PS50020">
    <property type="entry name" value="WW_DOMAIN_2"/>
    <property type="match status" value="1"/>
</dbReference>
<comment type="caution">
    <text evidence="3">The sequence shown here is derived from an EMBL/GenBank/DDBJ whole genome shotgun (WGS) entry which is preliminary data.</text>
</comment>
<protein>
    <recommendedName>
        <fullName evidence="2">WW domain-containing protein</fullName>
    </recommendedName>
</protein>
<dbReference type="Gene3D" id="2.20.70.10">
    <property type="match status" value="1"/>
</dbReference>
<proteinExistence type="predicted"/>
<keyword evidence="4" id="KW-1185">Reference proteome</keyword>
<gene>
    <name evidence="3" type="ORF">AK812_SmicGene25028</name>
</gene>
<dbReference type="OrthoDB" id="449363at2759"/>
<reference evidence="3 4" key="1">
    <citation type="submission" date="2016-02" db="EMBL/GenBank/DDBJ databases">
        <title>Genome analysis of coral dinoflagellate symbionts highlights evolutionary adaptations to a symbiotic lifestyle.</title>
        <authorList>
            <person name="Aranda M."/>
            <person name="Li Y."/>
            <person name="Liew Y.J."/>
            <person name="Baumgarten S."/>
            <person name="Simakov O."/>
            <person name="Wilson M."/>
            <person name="Piel J."/>
            <person name="Ashoor H."/>
            <person name="Bougouffa S."/>
            <person name="Bajic V.B."/>
            <person name="Ryu T."/>
            <person name="Ravasi T."/>
            <person name="Bayer T."/>
            <person name="Micklem G."/>
            <person name="Kim H."/>
            <person name="Bhak J."/>
            <person name="Lajeunesse T.C."/>
            <person name="Voolstra C.R."/>
        </authorList>
    </citation>
    <scope>NUCLEOTIDE SEQUENCE [LARGE SCALE GENOMIC DNA]</scope>
    <source>
        <strain evidence="3 4">CCMP2467</strain>
    </source>
</reference>
<dbReference type="SUPFAM" id="SSF51045">
    <property type="entry name" value="WW domain"/>
    <property type="match status" value="1"/>
</dbReference>
<feature type="domain" description="WW" evidence="2">
    <location>
        <begin position="31"/>
        <end position="60"/>
    </location>
</feature>
<evidence type="ECO:0000313" key="4">
    <source>
        <dbReference type="Proteomes" id="UP000186817"/>
    </source>
</evidence>
<dbReference type="AlphaFoldDB" id="A0A1Q9DD45"/>
<accession>A0A1Q9DD45</accession>
<dbReference type="EMBL" id="LSRX01000595">
    <property type="protein sequence ID" value="OLP93108.1"/>
    <property type="molecule type" value="Genomic_DNA"/>
</dbReference>
<evidence type="ECO:0000313" key="3">
    <source>
        <dbReference type="EMBL" id="OLP93108.1"/>
    </source>
</evidence>
<dbReference type="InterPro" id="IPR001202">
    <property type="entry name" value="WW_dom"/>
</dbReference>
<dbReference type="InterPro" id="IPR036020">
    <property type="entry name" value="WW_dom_sf"/>
</dbReference>
<feature type="compositionally biased region" description="Pro residues" evidence="1">
    <location>
        <begin position="134"/>
        <end position="151"/>
    </location>
</feature>
<dbReference type="Proteomes" id="UP000186817">
    <property type="component" value="Unassembled WGS sequence"/>
</dbReference>
<feature type="compositionally biased region" description="Low complexity" evidence="1">
    <location>
        <begin position="102"/>
        <end position="118"/>
    </location>
</feature>
<organism evidence="3 4">
    <name type="scientific">Symbiodinium microadriaticum</name>
    <name type="common">Dinoflagellate</name>
    <name type="synonym">Zooxanthella microadriatica</name>
    <dbReference type="NCBI Taxonomy" id="2951"/>
    <lineage>
        <taxon>Eukaryota</taxon>
        <taxon>Sar</taxon>
        <taxon>Alveolata</taxon>
        <taxon>Dinophyceae</taxon>
        <taxon>Suessiales</taxon>
        <taxon>Symbiodiniaceae</taxon>
        <taxon>Symbiodinium</taxon>
    </lineage>
</organism>
<feature type="compositionally biased region" description="Pro residues" evidence="1">
    <location>
        <begin position="89"/>
        <end position="101"/>
    </location>
</feature>